<dbReference type="AlphaFoldDB" id="A0A4Z2G305"/>
<accession>A0A4Z2G305</accession>
<feature type="compositionally biased region" description="Basic and acidic residues" evidence="1">
    <location>
        <begin position="54"/>
        <end position="65"/>
    </location>
</feature>
<protein>
    <submittedName>
        <fullName evidence="2">Uncharacterized protein</fullName>
    </submittedName>
</protein>
<gene>
    <name evidence="2" type="ORF">EYF80_042883</name>
</gene>
<name>A0A4Z2G305_9TELE</name>
<evidence type="ECO:0000313" key="3">
    <source>
        <dbReference type="Proteomes" id="UP000314294"/>
    </source>
</evidence>
<organism evidence="2 3">
    <name type="scientific">Liparis tanakae</name>
    <name type="common">Tanaka's snailfish</name>
    <dbReference type="NCBI Taxonomy" id="230148"/>
    <lineage>
        <taxon>Eukaryota</taxon>
        <taxon>Metazoa</taxon>
        <taxon>Chordata</taxon>
        <taxon>Craniata</taxon>
        <taxon>Vertebrata</taxon>
        <taxon>Euteleostomi</taxon>
        <taxon>Actinopterygii</taxon>
        <taxon>Neopterygii</taxon>
        <taxon>Teleostei</taxon>
        <taxon>Neoteleostei</taxon>
        <taxon>Acanthomorphata</taxon>
        <taxon>Eupercaria</taxon>
        <taxon>Perciformes</taxon>
        <taxon>Cottioidei</taxon>
        <taxon>Cottales</taxon>
        <taxon>Liparidae</taxon>
        <taxon>Liparis</taxon>
    </lineage>
</organism>
<dbReference type="EMBL" id="SRLO01000768">
    <property type="protein sequence ID" value="TNN46902.1"/>
    <property type="molecule type" value="Genomic_DNA"/>
</dbReference>
<keyword evidence="3" id="KW-1185">Reference proteome</keyword>
<reference evidence="2 3" key="1">
    <citation type="submission" date="2019-03" db="EMBL/GenBank/DDBJ databases">
        <title>First draft genome of Liparis tanakae, snailfish: a comprehensive survey of snailfish specific genes.</title>
        <authorList>
            <person name="Kim W."/>
            <person name="Song I."/>
            <person name="Jeong J.-H."/>
            <person name="Kim D."/>
            <person name="Kim S."/>
            <person name="Ryu S."/>
            <person name="Song J.Y."/>
            <person name="Lee S.K."/>
        </authorList>
    </citation>
    <scope>NUCLEOTIDE SEQUENCE [LARGE SCALE GENOMIC DNA]</scope>
    <source>
        <tissue evidence="2">Muscle</tissue>
    </source>
</reference>
<sequence length="65" mass="7204">MYVHSPRNITESRKSCGTGPSSRDQRPHLGAGMSLSAVAAKKTMRYPRVGPTERVQEVGKELHLR</sequence>
<feature type="region of interest" description="Disordered" evidence="1">
    <location>
        <begin position="1"/>
        <end position="65"/>
    </location>
</feature>
<comment type="caution">
    <text evidence="2">The sequence shown here is derived from an EMBL/GenBank/DDBJ whole genome shotgun (WGS) entry which is preliminary data.</text>
</comment>
<proteinExistence type="predicted"/>
<dbReference type="Proteomes" id="UP000314294">
    <property type="component" value="Unassembled WGS sequence"/>
</dbReference>
<evidence type="ECO:0000256" key="1">
    <source>
        <dbReference type="SAM" id="MobiDB-lite"/>
    </source>
</evidence>
<evidence type="ECO:0000313" key="2">
    <source>
        <dbReference type="EMBL" id="TNN46902.1"/>
    </source>
</evidence>